<dbReference type="Proteomes" id="UP000001307">
    <property type="component" value="Unassembled WGS sequence"/>
</dbReference>
<accession>E4XDS1</accession>
<dbReference type="AlphaFoldDB" id="E4XDS1"/>
<evidence type="ECO:0000313" key="1">
    <source>
        <dbReference type="EMBL" id="CBY19310.1"/>
    </source>
</evidence>
<dbReference type="OrthoDB" id="20582at2759"/>
<organism evidence="1">
    <name type="scientific">Oikopleura dioica</name>
    <name type="common">Tunicate</name>
    <dbReference type="NCBI Taxonomy" id="34765"/>
    <lineage>
        <taxon>Eukaryota</taxon>
        <taxon>Metazoa</taxon>
        <taxon>Chordata</taxon>
        <taxon>Tunicata</taxon>
        <taxon>Appendicularia</taxon>
        <taxon>Copelata</taxon>
        <taxon>Oikopleuridae</taxon>
        <taxon>Oikopleura</taxon>
    </lineage>
</organism>
<dbReference type="EMBL" id="FN653040">
    <property type="protein sequence ID" value="CBY19310.1"/>
    <property type="molecule type" value="Genomic_DNA"/>
</dbReference>
<evidence type="ECO:0000313" key="2">
    <source>
        <dbReference type="Proteomes" id="UP000001307"/>
    </source>
</evidence>
<keyword evidence="2" id="KW-1185">Reference proteome</keyword>
<dbReference type="InParanoid" id="E4XDS1"/>
<protein>
    <submittedName>
        <fullName evidence="1">Uncharacterized protein</fullName>
    </submittedName>
</protein>
<name>E4XDS1_OIKDI</name>
<sequence>MDEIINDYEEFVKAANQIRSIVKKGSAIYEERVKGAFLVTEMKQRNACLQQATKKLTDEVIGFGNKVSDLGTSHHTTAYKIAQINKFVNEFFIFVSFEL</sequence>
<gene>
    <name evidence="1" type="ORF">GSOID_T00008319001</name>
</gene>
<reference evidence="1" key="1">
    <citation type="journal article" date="2010" name="Science">
        <title>Plasticity of animal genome architecture unmasked by rapid evolution of a pelagic tunicate.</title>
        <authorList>
            <person name="Denoeud F."/>
            <person name="Henriet S."/>
            <person name="Mungpakdee S."/>
            <person name="Aury J.M."/>
            <person name="Da Silva C."/>
            <person name="Brinkmann H."/>
            <person name="Mikhaleva J."/>
            <person name="Olsen L.C."/>
            <person name="Jubin C."/>
            <person name="Canestro C."/>
            <person name="Bouquet J.M."/>
            <person name="Danks G."/>
            <person name="Poulain J."/>
            <person name="Campsteijn C."/>
            <person name="Adamski M."/>
            <person name="Cross I."/>
            <person name="Yadetie F."/>
            <person name="Muffato M."/>
            <person name="Louis A."/>
            <person name="Butcher S."/>
            <person name="Tsagkogeorga G."/>
            <person name="Konrad A."/>
            <person name="Singh S."/>
            <person name="Jensen M.F."/>
            <person name="Cong E.H."/>
            <person name="Eikeseth-Otteraa H."/>
            <person name="Noel B."/>
            <person name="Anthouard V."/>
            <person name="Porcel B.M."/>
            <person name="Kachouri-Lafond R."/>
            <person name="Nishino A."/>
            <person name="Ugolini M."/>
            <person name="Chourrout P."/>
            <person name="Nishida H."/>
            <person name="Aasland R."/>
            <person name="Huzurbazar S."/>
            <person name="Westhof E."/>
            <person name="Delsuc F."/>
            <person name="Lehrach H."/>
            <person name="Reinhardt R."/>
            <person name="Weissenbach J."/>
            <person name="Roy S.W."/>
            <person name="Artiguenave F."/>
            <person name="Postlethwait J.H."/>
            <person name="Manak J.R."/>
            <person name="Thompson E.M."/>
            <person name="Jaillon O."/>
            <person name="Du Pasquier L."/>
            <person name="Boudinot P."/>
            <person name="Liberles D.A."/>
            <person name="Volff J.N."/>
            <person name="Philippe H."/>
            <person name="Lenhard B."/>
            <person name="Roest Crollius H."/>
            <person name="Wincker P."/>
            <person name="Chourrout D."/>
        </authorList>
    </citation>
    <scope>NUCLEOTIDE SEQUENCE [LARGE SCALE GENOMIC DNA]</scope>
</reference>
<proteinExistence type="predicted"/>